<accession>A0ABN0WBU7</accession>
<evidence type="ECO:0000313" key="2">
    <source>
        <dbReference type="Proteomes" id="UP001500063"/>
    </source>
</evidence>
<sequence>MTTDIEAAAQQADAFLAAKKKADDMAFMLGRVLAEMGIRVGDTDSWPLLKGRASLSGEPSVFLGTVPLPTAKKLIDALICAESEKRYQRDNGAGRDHGA</sequence>
<proteinExistence type="predicted"/>
<dbReference type="RefSeq" id="WP_344115590.1">
    <property type="nucleotide sequence ID" value="NZ_BAAABW010000002.1"/>
</dbReference>
<keyword evidence="2" id="KW-1185">Reference proteome</keyword>
<dbReference type="Proteomes" id="UP001500063">
    <property type="component" value="Unassembled WGS sequence"/>
</dbReference>
<name>A0ABN0WBU7_9ACTN</name>
<evidence type="ECO:0000313" key="1">
    <source>
        <dbReference type="EMBL" id="GAA0332187.1"/>
    </source>
</evidence>
<evidence type="ECO:0008006" key="3">
    <source>
        <dbReference type="Google" id="ProtNLM"/>
    </source>
</evidence>
<reference evidence="1 2" key="1">
    <citation type="journal article" date="2019" name="Int. J. Syst. Evol. Microbiol.">
        <title>The Global Catalogue of Microorganisms (GCM) 10K type strain sequencing project: providing services to taxonomists for standard genome sequencing and annotation.</title>
        <authorList>
            <consortium name="The Broad Institute Genomics Platform"/>
            <consortium name="The Broad Institute Genome Sequencing Center for Infectious Disease"/>
            <person name="Wu L."/>
            <person name="Ma J."/>
        </authorList>
    </citation>
    <scope>NUCLEOTIDE SEQUENCE [LARGE SCALE GENOMIC DNA]</scope>
    <source>
        <strain evidence="1 2">JCM 4565</strain>
    </source>
</reference>
<gene>
    <name evidence="1" type="ORF">GCM10010319_05170</name>
</gene>
<protein>
    <recommendedName>
        <fullName evidence="3">DUF2007 domain-containing protein</fullName>
    </recommendedName>
</protein>
<comment type="caution">
    <text evidence="1">The sequence shown here is derived from an EMBL/GenBank/DDBJ whole genome shotgun (WGS) entry which is preliminary data.</text>
</comment>
<organism evidence="1 2">
    <name type="scientific">Streptomyces blastmyceticus</name>
    <dbReference type="NCBI Taxonomy" id="68180"/>
    <lineage>
        <taxon>Bacteria</taxon>
        <taxon>Bacillati</taxon>
        <taxon>Actinomycetota</taxon>
        <taxon>Actinomycetes</taxon>
        <taxon>Kitasatosporales</taxon>
        <taxon>Streptomycetaceae</taxon>
        <taxon>Streptomyces</taxon>
    </lineage>
</organism>
<dbReference type="EMBL" id="BAAABW010000002">
    <property type="protein sequence ID" value="GAA0332187.1"/>
    <property type="molecule type" value="Genomic_DNA"/>
</dbReference>